<dbReference type="Proteomes" id="UP000652761">
    <property type="component" value="Unassembled WGS sequence"/>
</dbReference>
<gene>
    <name evidence="5" type="ORF">Taro_032272</name>
</gene>
<sequence>MRFLWLVKQQQQQWLPSWLSHHLLLPPFRYRCLLTGFRSFSSAVNPERLSPPKNPPPPPETTEPAHFMVDYLIESCELPKTDAVKASKHLAHLKSTDKPDAVVRLLKETGLRSKQIGRLVRAAPLILVADTKKTLEPKIKALQALGFSNTELAELISANPNTLRLRNAVCKIEFWRNIIGNNDKLLKVVKNTLILGCSVNDRVNPNLSFLRSMGMSHVDIMRIVVRRPLLISSRLCRLESVVESVRRLGIEPGSGLFMEAVSSVSNLSRTTLEAKFKLLRSFGWSTDELLDAFRRFPVVLRLSEKKISKAMNFLVKEGGYDPSYIARRSVLLGYSIENRLMPRLYVLQYLKKKGLRGGDADLLAAMVMPEKKFVDRFITPISKYLPGLGESFPKIKAMRNVMVTCDDTSGTFHFRSREFDQDDDSSTMIQS</sequence>
<dbReference type="InterPro" id="IPR003690">
    <property type="entry name" value="MTERF"/>
</dbReference>
<keyword evidence="6" id="KW-1185">Reference proteome</keyword>
<evidence type="ECO:0000256" key="3">
    <source>
        <dbReference type="ARBA" id="ARBA00022946"/>
    </source>
</evidence>
<comment type="caution">
    <text evidence="5">The sequence shown here is derived from an EMBL/GenBank/DDBJ whole genome shotgun (WGS) entry which is preliminary data.</text>
</comment>
<evidence type="ECO:0000256" key="4">
    <source>
        <dbReference type="SAM" id="MobiDB-lite"/>
    </source>
</evidence>
<dbReference type="GO" id="GO:0003676">
    <property type="term" value="F:nucleic acid binding"/>
    <property type="evidence" value="ECO:0007669"/>
    <property type="project" value="InterPro"/>
</dbReference>
<evidence type="ECO:0000313" key="5">
    <source>
        <dbReference type="EMBL" id="MQL99545.1"/>
    </source>
</evidence>
<accession>A0A843VUE9</accession>
<evidence type="ECO:0000256" key="1">
    <source>
        <dbReference type="ARBA" id="ARBA00007692"/>
    </source>
</evidence>
<proteinExistence type="inferred from homology"/>
<evidence type="ECO:0000256" key="2">
    <source>
        <dbReference type="ARBA" id="ARBA00022472"/>
    </source>
</evidence>
<dbReference type="EMBL" id="NMUH01002368">
    <property type="protein sequence ID" value="MQL99545.1"/>
    <property type="molecule type" value="Genomic_DNA"/>
</dbReference>
<comment type="similarity">
    <text evidence="1">Belongs to the mTERF family.</text>
</comment>
<dbReference type="GO" id="GO:0006353">
    <property type="term" value="P:DNA-templated transcription termination"/>
    <property type="evidence" value="ECO:0007669"/>
    <property type="project" value="UniProtKB-KW"/>
</dbReference>
<dbReference type="FunFam" id="1.25.70.10:FF:000001">
    <property type="entry name" value="Mitochondrial transcription termination factor-like"/>
    <property type="match status" value="1"/>
</dbReference>
<feature type="compositionally biased region" description="Pro residues" evidence="4">
    <location>
        <begin position="52"/>
        <end position="61"/>
    </location>
</feature>
<dbReference type="PANTHER" id="PTHR13068">
    <property type="entry name" value="CGI-12 PROTEIN-RELATED"/>
    <property type="match status" value="1"/>
</dbReference>
<keyword evidence="2" id="KW-0806">Transcription termination</keyword>
<dbReference type="AlphaFoldDB" id="A0A843VUE9"/>
<keyword evidence="2" id="KW-0804">Transcription</keyword>
<dbReference type="PANTHER" id="PTHR13068:SF236">
    <property type="entry name" value="OS02G0749800 PROTEIN"/>
    <property type="match status" value="1"/>
</dbReference>
<name>A0A843VUE9_COLES</name>
<dbReference type="SMART" id="SM00733">
    <property type="entry name" value="Mterf"/>
    <property type="match status" value="6"/>
</dbReference>
<keyword evidence="2" id="KW-0805">Transcription regulation</keyword>
<protein>
    <submittedName>
        <fullName evidence="5">Uncharacterized protein</fullName>
    </submittedName>
</protein>
<dbReference type="Gene3D" id="1.25.70.10">
    <property type="entry name" value="Transcription termination factor 3, mitochondrial"/>
    <property type="match status" value="1"/>
</dbReference>
<feature type="region of interest" description="Disordered" evidence="4">
    <location>
        <begin position="44"/>
        <end position="63"/>
    </location>
</feature>
<dbReference type="OrthoDB" id="641315at2759"/>
<keyword evidence="3" id="KW-0809">Transit peptide</keyword>
<evidence type="ECO:0000313" key="6">
    <source>
        <dbReference type="Proteomes" id="UP000652761"/>
    </source>
</evidence>
<dbReference type="Pfam" id="PF02536">
    <property type="entry name" value="mTERF"/>
    <property type="match status" value="1"/>
</dbReference>
<organism evidence="5 6">
    <name type="scientific">Colocasia esculenta</name>
    <name type="common">Wild taro</name>
    <name type="synonym">Arum esculentum</name>
    <dbReference type="NCBI Taxonomy" id="4460"/>
    <lineage>
        <taxon>Eukaryota</taxon>
        <taxon>Viridiplantae</taxon>
        <taxon>Streptophyta</taxon>
        <taxon>Embryophyta</taxon>
        <taxon>Tracheophyta</taxon>
        <taxon>Spermatophyta</taxon>
        <taxon>Magnoliopsida</taxon>
        <taxon>Liliopsida</taxon>
        <taxon>Araceae</taxon>
        <taxon>Aroideae</taxon>
        <taxon>Colocasieae</taxon>
        <taxon>Colocasia</taxon>
    </lineage>
</organism>
<reference evidence="5" key="1">
    <citation type="submission" date="2017-07" db="EMBL/GenBank/DDBJ databases">
        <title>Taro Niue Genome Assembly and Annotation.</title>
        <authorList>
            <person name="Atibalentja N."/>
            <person name="Keating K."/>
            <person name="Fields C.J."/>
        </authorList>
    </citation>
    <scope>NUCLEOTIDE SEQUENCE</scope>
    <source>
        <strain evidence="5">Niue_2</strain>
        <tissue evidence="5">Leaf</tissue>
    </source>
</reference>
<dbReference type="InterPro" id="IPR038538">
    <property type="entry name" value="MTERF_sf"/>
</dbReference>